<name>A0A1A8Z4W8_9ACTN</name>
<organism evidence="2 3">
    <name type="scientific">Micromonospora narathiwatensis</name>
    <dbReference type="NCBI Taxonomy" id="299146"/>
    <lineage>
        <taxon>Bacteria</taxon>
        <taxon>Bacillati</taxon>
        <taxon>Actinomycetota</taxon>
        <taxon>Actinomycetes</taxon>
        <taxon>Micromonosporales</taxon>
        <taxon>Micromonosporaceae</taxon>
        <taxon>Micromonospora</taxon>
    </lineage>
</organism>
<feature type="transmembrane region" description="Helical" evidence="1">
    <location>
        <begin position="157"/>
        <end position="175"/>
    </location>
</feature>
<dbReference type="Proteomes" id="UP000198765">
    <property type="component" value="Chromosome I"/>
</dbReference>
<proteinExistence type="predicted"/>
<feature type="transmembrane region" description="Helical" evidence="1">
    <location>
        <begin position="195"/>
        <end position="214"/>
    </location>
</feature>
<dbReference type="RefSeq" id="WP_157739805.1">
    <property type="nucleotide sequence ID" value="NZ_LT594324.1"/>
</dbReference>
<feature type="transmembrane region" description="Helical" evidence="1">
    <location>
        <begin position="41"/>
        <end position="60"/>
    </location>
</feature>
<keyword evidence="1" id="KW-0812">Transmembrane</keyword>
<feature type="transmembrane region" description="Helical" evidence="1">
    <location>
        <begin position="72"/>
        <end position="92"/>
    </location>
</feature>
<reference evidence="2 3" key="1">
    <citation type="submission" date="2016-06" db="EMBL/GenBank/DDBJ databases">
        <authorList>
            <person name="Kjaerup R.B."/>
            <person name="Dalgaard T.S."/>
            <person name="Juul-Madsen H.R."/>
        </authorList>
    </citation>
    <scope>NUCLEOTIDE SEQUENCE [LARGE SCALE GENOMIC DNA]</scope>
    <source>
        <strain evidence="2 3">DSM 45248</strain>
    </source>
</reference>
<dbReference type="EMBL" id="LT594324">
    <property type="protein sequence ID" value="SBT38981.1"/>
    <property type="molecule type" value="Genomic_DNA"/>
</dbReference>
<keyword evidence="3" id="KW-1185">Reference proteome</keyword>
<evidence type="ECO:0000256" key="1">
    <source>
        <dbReference type="SAM" id="Phobius"/>
    </source>
</evidence>
<sequence>MIFDNRQLAILLILVAILAWALTNRPTRALLQDVAKAFFRVRVWLPFLLYAVWLVGLHGLAHRVGAWNPKLIGESIFWTCASGSVLLVLAAAKAGAEEGFFRKRAVDAVALGAFLQAFLDFKSLNLVGELLLQPALIILAAMRVIASYKNRERMGRFAERALSLIALSLMIYVIYSLVQGLPELDSEQELRKLLMPLWLTLGAFPFVFALALVAEYGQAFSIMKIVAGQERVSLAARLGVVLALRARLLDIHSFRGRHARQAGQARSLRGGMQAVDAFRADRAERAAQEKARLERLAAFAGVQGVDEEGRQLDQREFKETKEALRWVATCQTGWHNNRGKRYRPEILTMIGDFQQQGLPDNHGIVMKVRKDGKAWYAYRRTISGWVLGIGSRKAPPDLWFYEGTEPPASFPSRGAGWADAVFGESPNWQ</sequence>
<keyword evidence="1" id="KW-1133">Transmembrane helix</keyword>
<gene>
    <name evidence="2" type="ORF">GA0070621_0545</name>
</gene>
<feature type="transmembrane region" description="Helical" evidence="1">
    <location>
        <begin position="126"/>
        <end position="145"/>
    </location>
</feature>
<dbReference type="OrthoDB" id="5096100at2"/>
<accession>A0A1A8Z4W8</accession>
<evidence type="ECO:0000313" key="3">
    <source>
        <dbReference type="Proteomes" id="UP000198765"/>
    </source>
</evidence>
<evidence type="ECO:0000313" key="2">
    <source>
        <dbReference type="EMBL" id="SBT38981.1"/>
    </source>
</evidence>
<dbReference type="AlphaFoldDB" id="A0A1A8Z4W8"/>
<protein>
    <submittedName>
        <fullName evidence="2">Uncharacterized protein</fullName>
    </submittedName>
</protein>
<keyword evidence="1" id="KW-0472">Membrane</keyword>
<dbReference type="PATRIC" id="fig|299146.4.peg.547"/>